<dbReference type="InterPro" id="IPR057810">
    <property type="entry name" value="RBD_ZCCHC3_1st"/>
</dbReference>
<gene>
    <name evidence="2" type="primary">zcchc3</name>
    <name evidence="2" type="ORF">G4P62_018089</name>
</gene>
<evidence type="ECO:0000313" key="3">
    <source>
        <dbReference type="Proteomes" id="UP000822369"/>
    </source>
</evidence>
<organism evidence="2 3">
    <name type="scientific">Nothobranchius furzeri</name>
    <name type="common">Turquoise killifish</name>
    <dbReference type="NCBI Taxonomy" id="105023"/>
    <lineage>
        <taxon>Eukaryota</taxon>
        <taxon>Metazoa</taxon>
        <taxon>Chordata</taxon>
        <taxon>Craniata</taxon>
        <taxon>Vertebrata</taxon>
        <taxon>Euteleostomi</taxon>
        <taxon>Actinopterygii</taxon>
        <taxon>Neopterygii</taxon>
        <taxon>Teleostei</taxon>
        <taxon>Neoteleostei</taxon>
        <taxon>Acanthomorphata</taxon>
        <taxon>Ovalentaria</taxon>
        <taxon>Atherinomorphae</taxon>
        <taxon>Cyprinodontiformes</taxon>
        <taxon>Nothobranchiidae</taxon>
        <taxon>Nothobranchius</taxon>
    </lineage>
</organism>
<evidence type="ECO:0000313" key="2">
    <source>
        <dbReference type="EMBL" id="KAF7221329.1"/>
    </source>
</evidence>
<dbReference type="EMBL" id="JAAVVJ010000006">
    <property type="protein sequence ID" value="KAF7221329.1"/>
    <property type="molecule type" value="Genomic_DNA"/>
</dbReference>
<comment type="caution">
    <text evidence="2">The sequence shown here is derived from an EMBL/GenBank/DDBJ whole genome shotgun (WGS) entry which is preliminary data.</text>
</comment>
<proteinExistence type="predicted"/>
<name>A0A9D2YKZ3_NOTFU</name>
<dbReference type="PANTHER" id="PTHR22639:SF3">
    <property type="entry name" value="ZINC FINGER CCHC DOMAIN-CONTAINING PROTEIN 3"/>
    <property type="match status" value="1"/>
</dbReference>
<dbReference type="AlphaFoldDB" id="A0A9D2YKZ3"/>
<dbReference type="Pfam" id="PF23057">
    <property type="entry name" value="RBD_ZCCHC3_1st"/>
    <property type="match status" value="1"/>
</dbReference>
<dbReference type="Proteomes" id="UP000822369">
    <property type="component" value="Chromosome 6"/>
</dbReference>
<feature type="domain" description="Zinc finger CCHC" evidence="1">
    <location>
        <begin position="11"/>
        <end position="81"/>
    </location>
</feature>
<evidence type="ECO:0000259" key="1">
    <source>
        <dbReference type="Pfam" id="PF23057"/>
    </source>
</evidence>
<dbReference type="GO" id="GO:0003690">
    <property type="term" value="F:double-stranded DNA binding"/>
    <property type="evidence" value="ECO:0007669"/>
    <property type="project" value="InterPro"/>
</dbReference>
<protein>
    <submittedName>
        <fullName evidence="2">Zinc finger CCHC-type containing 3</fullName>
    </submittedName>
</protein>
<dbReference type="PANTHER" id="PTHR22639">
    <property type="entry name" value="GAG-RELATED PROTEIN"/>
    <property type="match status" value="1"/>
</dbReference>
<accession>A0A9D2YKZ3</accession>
<reference evidence="2" key="1">
    <citation type="submission" date="2020-03" db="EMBL/GenBank/DDBJ databases">
        <title>Intra-Species Differences in Population Size shape Life History and Genome Evolution.</title>
        <authorList>
            <person name="Willemsen D."/>
            <person name="Cui R."/>
            <person name="Valenzano D.R."/>
        </authorList>
    </citation>
    <scope>NUCLEOTIDE SEQUENCE</scope>
    <source>
        <strain evidence="2">GRZ</strain>
        <tissue evidence="2">Whole</tissue>
    </source>
</reference>
<dbReference type="InterPro" id="IPR042509">
    <property type="entry name" value="ZCCHC3"/>
</dbReference>
<sequence>MSALRADARRHHSARFLFRLTVEKMSRMDFSRKMIQQLLGFKPDDLNCILTLPFNKGFDVSFLTETLWKDFWTRLEKVKKEFDMFEIVKLTDNTRKTVIVRMFNEM</sequence>
<dbReference type="GO" id="GO:0003723">
    <property type="term" value="F:RNA binding"/>
    <property type="evidence" value="ECO:0007669"/>
    <property type="project" value="InterPro"/>
</dbReference>
<feature type="non-terminal residue" evidence="2">
    <location>
        <position position="106"/>
    </location>
</feature>
<dbReference type="GO" id="GO:0002218">
    <property type="term" value="P:activation of innate immune response"/>
    <property type="evidence" value="ECO:0007669"/>
    <property type="project" value="InterPro"/>
</dbReference>